<dbReference type="InterPro" id="IPR045229">
    <property type="entry name" value="TPP_enz"/>
</dbReference>
<dbReference type="GO" id="GO:0050660">
    <property type="term" value="F:flavin adenine dinucleotide binding"/>
    <property type="evidence" value="ECO:0007669"/>
    <property type="project" value="TreeGrafter"/>
</dbReference>
<dbReference type="GO" id="GO:0030976">
    <property type="term" value="F:thiamine pyrophosphate binding"/>
    <property type="evidence" value="ECO:0007669"/>
    <property type="project" value="InterPro"/>
</dbReference>
<dbReference type="STRING" id="1215104.GCA_000730585_02386"/>
<feature type="domain" description="Thiamine pyrophosphate enzyme N-terminal TPP-binding" evidence="4">
    <location>
        <begin position="1"/>
        <end position="106"/>
    </location>
</feature>
<dbReference type="RefSeq" id="WP_042125878.1">
    <property type="nucleotide sequence ID" value="NZ_FZOL01000042.1"/>
</dbReference>
<keyword evidence="6" id="KW-1185">Reference proteome</keyword>
<dbReference type="InterPro" id="IPR012001">
    <property type="entry name" value="Thiamin_PyroP_enz_TPP-bd_dom"/>
</dbReference>
<dbReference type="PANTHER" id="PTHR18968:SF86">
    <property type="entry name" value="ACETOLACTATE SYNTHASE LARGE SUBUNIT ILVX-RELATED"/>
    <property type="match status" value="1"/>
</dbReference>
<dbReference type="Gene3D" id="3.40.50.970">
    <property type="match status" value="2"/>
</dbReference>
<dbReference type="InterPro" id="IPR029061">
    <property type="entry name" value="THDP-binding"/>
</dbReference>
<sequence length="513" mass="53682">MNGAQLLVKAAVASGIEYCFANPGTTEIPLVAALANEPSLKPVLSLFEGVCTGAADGYGRIAGRPALTLTHLGPGFANGIANLHNARRANTPIVNVIGDHASWHVDYDPPLASDIGALAGAVSGWVRTSKSTDGLAHDLQSAIRAAWQPAGQIASLILPMDLQAREVAQAPRFSTLSAPRRRFAGDRVESVAAALRAGRKLVFIVGDEGLGEAGLLAAGRLAQLPGVKLFAETFPRLSHRGGGLPDLDRLPYFPEVAIGILEQYDAVVCAGVPEPISYFGYEGIPSRLAESDRLLHLAEVGDDVSGALAALADALEAPACAPAPIGVELPDAGEALSPQSVGRVLAAALPRDSIVSVEGGTCGYPFFTASARAERHRVMTNTGGAIGQGIPVGFGAALAERGTPVFCLQSDGSAQYTIQTLWSIAREQLPVVILIAANHRYAILQNELRRFGVTEFGPQALSLTELDRPRVDWKALAQGYGVPACTVRSNGELHRALAEAKASRAPFLIEMAL</sequence>
<evidence type="ECO:0000256" key="1">
    <source>
        <dbReference type="ARBA" id="ARBA00007812"/>
    </source>
</evidence>
<dbReference type="InterPro" id="IPR011766">
    <property type="entry name" value="TPP_enzyme_TPP-bd"/>
</dbReference>
<dbReference type="Pfam" id="PF02776">
    <property type="entry name" value="TPP_enzyme_N"/>
    <property type="match status" value="1"/>
</dbReference>
<dbReference type="OrthoDB" id="9785953at2"/>
<dbReference type="Proteomes" id="UP000198407">
    <property type="component" value="Unassembled WGS sequence"/>
</dbReference>
<dbReference type="GO" id="GO:0003984">
    <property type="term" value="F:acetolactate synthase activity"/>
    <property type="evidence" value="ECO:0007669"/>
    <property type="project" value="TreeGrafter"/>
</dbReference>
<evidence type="ECO:0000256" key="2">
    <source>
        <dbReference type="ARBA" id="ARBA00023052"/>
    </source>
</evidence>
<name>A0A239LRS1_9PSED</name>
<dbReference type="NCBIfam" id="NF005760">
    <property type="entry name" value="PRK07586.1"/>
    <property type="match status" value="1"/>
</dbReference>
<dbReference type="AlphaFoldDB" id="A0A239LRS1"/>
<dbReference type="SUPFAM" id="SSF52518">
    <property type="entry name" value="Thiamin diphosphate-binding fold (THDP-binding)"/>
    <property type="match status" value="2"/>
</dbReference>
<dbReference type="CDD" id="cd02002">
    <property type="entry name" value="TPP_BFDC"/>
    <property type="match status" value="1"/>
</dbReference>
<evidence type="ECO:0000259" key="3">
    <source>
        <dbReference type="Pfam" id="PF02775"/>
    </source>
</evidence>
<reference evidence="6" key="1">
    <citation type="submission" date="2017-06" db="EMBL/GenBank/DDBJ databases">
        <authorList>
            <person name="Varghese N."/>
            <person name="Submissions S."/>
        </authorList>
    </citation>
    <scope>NUCLEOTIDE SEQUENCE [LARGE SCALE GENOMIC DNA]</scope>
    <source>
        <strain evidence="6">DSM 22348</strain>
    </source>
</reference>
<organism evidence="5 6">
    <name type="scientific">Pseudomonas japonica</name>
    <dbReference type="NCBI Taxonomy" id="256466"/>
    <lineage>
        <taxon>Bacteria</taxon>
        <taxon>Pseudomonadati</taxon>
        <taxon>Pseudomonadota</taxon>
        <taxon>Gammaproteobacteria</taxon>
        <taxon>Pseudomonadales</taxon>
        <taxon>Pseudomonadaceae</taxon>
        <taxon>Pseudomonas</taxon>
    </lineage>
</organism>
<dbReference type="Pfam" id="PF02775">
    <property type="entry name" value="TPP_enzyme_C"/>
    <property type="match status" value="1"/>
</dbReference>
<evidence type="ECO:0000313" key="6">
    <source>
        <dbReference type="Proteomes" id="UP000198407"/>
    </source>
</evidence>
<dbReference type="GO" id="GO:0044281">
    <property type="term" value="P:small molecule metabolic process"/>
    <property type="evidence" value="ECO:0007669"/>
    <property type="project" value="UniProtKB-ARBA"/>
</dbReference>
<comment type="similarity">
    <text evidence="1">Belongs to the TPP enzyme family.</text>
</comment>
<feature type="domain" description="Thiamine pyrophosphate enzyme TPP-binding" evidence="3">
    <location>
        <begin position="373"/>
        <end position="510"/>
    </location>
</feature>
<proteinExistence type="inferred from homology"/>
<keyword evidence="2" id="KW-0786">Thiamine pyrophosphate</keyword>
<gene>
    <name evidence="5" type="ORF">SAMN05444352_1422</name>
</gene>
<evidence type="ECO:0000313" key="5">
    <source>
        <dbReference type="EMBL" id="SNT33377.1"/>
    </source>
</evidence>
<evidence type="ECO:0000259" key="4">
    <source>
        <dbReference type="Pfam" id="PF02776"/>
    </source>
</evidence>
<dbReference type="EMBL" id="FZOL01000042">
    <property type="protein sequence ID" value="SNT33377.1"/>
    <property type="molecule type" value="Genomic_DNA"/>
</dbReference>
<accession>A0A239LRS1</accession>
<dbReference type="CDD" id="cd07035">
    <property type="entry name" value="TPP_PYR_POX_like"/>
    <property type="match status" value="1"/>
</dbReference>
<protein>
    <submittedName>
        <fullName evidence="5">Acetolactate synthase-1/2/3 large subunit</fullName>
    </submittedName>
</protein>
<dbReference type="PANTHER" id="PTHR18968">
    <property type="entry name" value="THIAMINE PYROPHOSPHATE ENZYMES"/>
    <property type="match status" value="1"/>
</dbReference>